<comment type="subcellular location">
    <subcellularLocation>
        <location evidence="1">Membrane</location>
    </subcellularLocation>
</comment>
<dbReference type="GO" id="GO:0016020">
    <property type="term" value="C:membrane"/>
    <property type="evidence" value="ECO:0007669"/>
    <property type="project" value="UniProtKB-SubCell"/>
</dbReference>
<reference evidence="6" key="1">
    <citation type="submission" date="2015-12" db="EMBL/GenBank/DDBJ databases">
        <title>Update maize B73 reference genome by single molecule sequencing technologies.</title>
        <authorList>
            <consortium name="Maize Genome Sequencing Project"/>
            <person name="Ware D."/>
        </authorList>
    </citation>
    <scope>NUCLEOTIDE SEQUENCE</scope>
    <source>
        <tissue evidence="6">Seedling</tissue>
    </source>
</reference>
<keyword evidence="6" id="KW-0418">Kinase</keyword>
<protein>
    <submittedName>
        <fullName evidence="6">Leucine-rich repeat protein kinase family protein</fullName>
    </submittedName>
</protein>
<dbReference type="STRING" id="4577.A0A1D6FUW5"/>
<dbReference type="EMBL" id="CM000784">
    <property type="protein sequence ID" value="AQK95244.1"/>
    <property type="molecule type" value="Genomic_DNA"/>
</dbReference>
<evidence type="ECO:0000256" key="5">
    <source>
        <dbReference type="ARBA" id="ARBA00023180"/>
    </source>
</evidence>
<dbReference type="Gene3D" id="3.80.10.10">
    <property type="entry name" value="Ribonuclease Inhibitor"/>
    <property type="match status" value="1"/>
</dbReference>
<dbReference type="GO" id="GO:0016301">
    <property type="term" value="F:kinase activity"/>
    <property type="evidence" value="ECO:0007669"/>
    <property type="project" value="UniProtKB-KW"/>
</dbReference>
<dbReference type="InterPro" id="IPR001611">
    <property type="entry name" value="Leu-rich_rpt"/>
</dbReference>
<keyword evidence="5" id="KW-0325">Glycoprotein</keyword>
<dbReference type="Pfam" id="PF00560">
    <property type="entry name" value="LRR_1"/>
    <property type="match status" value="1"/>
</dbReference>
<evidence type="ECO:0000313" key="6">
    <source>
        <dbReference type="EMBL" id="AQK95244.1"/>
    </source>
</evidence>
<keyword evidence="4" id="KW-0472">Membrane</keyword>
<keyword evidence="3" id="KW-0677">Repeat</keyword>
<name>A0A1D6FUW5_MAIZE</name>
<dbReference type="SUPFAM" id="SSF52058">
    <property type="entry name" value="L domain-like"/>
    <property type="match status" value="1"/>
</dbReference>
<evidence type="ECO:0000256" key="2">
    <source>
        <dbReference type="ARBA" id="ARBA00022729"/>
    </source>
</evidence>
<organism evidence="6">
    <name type="scientific">Zea mays</name>
    <name type="common">Maize</name>
    <dbReference type="NCBI Taxonomy" id="4577"/>
    <lineage>
        <taxon>Eukaryota</taxon>
        <taxon>Viridiplantae</taxon>
        <taxon>Streptophyta</taxon>
        <taxon>Embryophyta</taxon>
        <taxon>Tracheophyta</taxon>
        <taxon>Spermatophyta</taxon>
        <taxon>Magnoliopsida</taxon>
        <taxon>Liliopsida</taxon>
        <taxon>Poales</taxon>
        <taxon>Poaceae</taxon>
        <taxon>PACMAD clade</taxon>
        <taxon>Panicoideae</taxon>
        <taxon>Andropogonodae</taxon>
        <taxon>Andropogoneae</taxon>
        <taxon>Tripsacinae</taxon>
        <taxon>Zea</taxon>
    </lineage>
</organism>
<dbReference type="AlphaFoldDB" id="A0A1D6FUW5"/>
<evidence type="ECO:0000256" key="1">
    <source>
        <dbReference type="ARBA" id="ARBA00004370"/>
    </source>
</evidence>
<keyword evidence="2" id="KW-0732">Signal</keyword>
<keyword evidence="6" id="KW-0808">Transferase</keyword>
<evidence type="ECO:0000256" key="3">
    <source>
        <dbReference type="ARBA" id="ARBA00022737"/>
    </source>
</evidence>
<gene>
    <name evidence="6" type="ORF">ZEAMMB73_Zm00001d010909</name>
</gene>
<dbReference type="PANTHER" id="PTHR45974">
    <property type="entry name" value="RECEPTOR-LIKE PROTEIN 55"/>
    <property type="match status" value="1"/>
</dbReference>
<proteinExistence type="predicted"/>
<dbReference type="PANTHER" id="PTHR45974:SF229">
    <property type="entry name" value="OS05G0486100 PROTEIN"/>
    <property type="match status" value="1"/>
</dbReference>
<sequence length="215" mass="23950">MPQHILTENSDSEGKVYLEHEHSFNLLGSFNHIDEKALNSNKFTGTIPPTLGLLSNLFWLDLADNQLTGSIPVSTATTLGLDQLTHTKHFHFNKNQLSGTLTGLFNSNMSLIHILFDSNQLTGPDTRGARGHFIAPSSELGQQLAHWTIARSKQHDQIECRVGEKGGLTKKLFDFAYKRNLASLNGVECTQMINLTCSYWVQVHVIPNLSHSQLD</sequence>
<evidence type="ECO:0000256" key="4">
    <source>
        <dbReference type="ARBA" id="ARBA00023136"/>
    </source>
</evidence>
<dbReference type="SMR" id="A0A1D6FUW5"/>
<dbReference type="InParanoid" id="A0A1D6FUW5"/>
<accession>A0A1D6FUW5</accession>
<dbReference type="InterPro" id="IPR032675">
    <property type="entry name" value="LRR_dom_sf"/>
</dbReference>